<organism evidence="1 2">
    <name type="scientific">Venturia effusa</name>
    <dbReference type="NCBI Taxonomy" id="50376"/>
    <lineage>
        <taxon>Eukaryota</taxon>
        <taxon>Fungi</taxon>
        <taxon>Dikarya</taxon>
        <taxon>Ascomycota</taxon>
        <taxon>Pezizomycotina</taxon>
        <taxon>Dothideomycetes</taxon>
        <taxon>Pleosporomycetidae</taxon>
        <taxon>Venturiales</taxon>
        <taxon>Venturiaceae</taxon>
        <taxon>Venturia</taxon>
    </lineage>
</organism>
<protein>
    <submittedName>
        <fullName evidence="1">Uncharacterized protein</fullName>
    </submittedName>
</protein>
<dbReference type="AlphaFoldDB" id="A0A517L837"/>
<evidence type="ECO:0000313" key="2">
    <source>
        <dbReference type="Proteomes" id="UP000316270"/>
    </source>
</evidence>
<evidence type="ECO:0000313" key="1">
    <source>
        <dbReference type="EMBL" id="QDS71790.1"/>
    </source>
</evidence>
<dbReference type="OrthoDB" id="4922812at2759"/>
<dbReference type="EMBL" id="CP042190">
    <property type="protein sequence ID" value="QDS71790.1"/>
    <property type="molecule type" value="Genomic_DNA"/>
</dbReference>
<name>A0A517L837_9PEZI</name>
<keyword evidence="2" id="KW-1185">Reference proteome</keyword>
<sequence length="192" mass="20716">MTRPSYQAGSVARMVLATVALWTKSQDWHESSSKAVNAFLYTRLLIKYIGPLMKTKEGDVPSQQGIYNFAVIVGAILSLGEGPIPYIPFIYVFLVIINAALNRETTVIVDQILAAEEKTVIQEGSISGFLGGGPALETTIVQTVVATGFVERGVIPKVEAHVAPIPGDEYVHEKDHAVPIVVKAEVEVDVAQ</sequence>
<dbReference type="Proteomes" id="UP000316270">
    <property type="component" value="Chromosome 6"/>
</dbReference>
<gene>
    <name evidence="1" type="ORF">FKW77_009405</name>
</gene>
<accession>A0A517L837</accession>
<proteinExistence type="predicted"/>
<reference evidence="1 2" key="1">
    <citation type="submission" date="2019-07" db="EMBL/GenBank/DDBJ databases">
        <title>Finished genome of Venturia effusa.</title>
        <authorList>
            <person name="Young C.A."/>
            <person name="Cox M.P."/>
            <person name="Ganley A.R.D."/>
            <person name="David W.J."/>
        </authorList>
    </citation>
    <scope>NUCLEOTIDE SEQUENCE [LARGE SCALE GENOMIC DNA]</scope>
    <source>
        <strain evidence="2">albino</strain>
    </source>
</reference>